<evidence type="ECO:0000313" key="4">
    <source>
        <dbReference type="Proteomes" id="UP000319837"/>
    </source>
</evidence>
<dbReference type="EMBL" id="RIBP01000001">
    <property type="protein sequence ID" value="TRZ40174.1"/>
    <property type="molecule type" value="Genomic_DNA"/>
</dbReference>
<sequence>MRFNSKKDWWLTLIIWGAALLALGSGIYGLMVKPASLLIFFIVLIGAITVPLFMLWMWFTTYYFLNKEDLIIKYGPFQSTIPLHAIKYVKKTNNPFSSPALSLKRVEIFYGKYNSVLISPVDRDGFIAVLCKSWPHIEYRE</sequence>
<proteinExistence type="predicted"/>
<keyword evidence="1" id="KW-0812">Transmembrane</keyword>
<feature type="transmembrane region" description="Helical" evidence="1">
    <location>
        <begin position="37"/>
        <end position="65"/>
    </location>
</feature>
<evidence type="ECO:0000259" key="2">
    <source>
        <dbReference type="Pfam" id="PF06713"/>
    </source>
</evidence>
<feature type="domain" description="Uncharacterized protein YyaB-like PH" evidence="2">
    <location>
        <begin position="61"/>
        <end position="130"/>
    </location>
</feature>
<keyword evidence="1" id="KW-1133">Transmembrane helix</keyword>
<name>A0A553ST66_NIACI</name>
<accession>A0A553ST66</accession>
<dbReference type="AlphaFoldDB" id="A0A553ST66"/>
<dbReference type="RefSeq" id="WP_185763577.1">
    <property type="nucleotide sequence ID" value="NZ_RIBP01000001.1"/>
</dbReference>
<feature type="transmembrane region" description="Helical" evidence="1">
    <location>
        <begin position="9"/>
        <end position="31"/>
    </location>
</feature>
<reference evidence="4" key="1">
    <citation type="submission" date="2018-10" db="EMBL/GenBank/DDBJ databases">
        <title>FDA dAtabase for Regulatory Grade micrObial Sequences (FDA-ARGOS): Supporting development and validation of Infectious Disease Dx tests.</title>
        <authorList>
            <person name="Minogue T."/>
            <person name="Wolcott M."/>
            <person name="Wasieloski L."/>
            <person name="Aguilar W."/>
            <person name="Moore D."/>
            <person name="Tallon L."/>
            <person name="Sadzewicz L."/>
            <person name="Sengamalay N."/>
            <person name="Ott S."/>
            <person name="Godinez A."/>
            <person name="Nagaraj S."/>
            <person name="Vavikolanu K."/>
            <person name="Vyas G."/>
            <person name="Nadendla S."/>
            <person name="George J."/>
            <person name="Sichtig H."/>
        </authorList>
    </citation>
    <scope>NUCLEOTIDE SEQUENCE [LARGE SCALE GENOMIC DNA]</scope>
    <source>
        <strain evidence="4">FDAARGOS_343</strain>
    </source>
</reference>
<keyword evidence="1" id="KW-0472">Membrane</keyword>
<gene>
    <name evidence="3" type="ORF">CEQ21_04325</name>
</gene>
<dbReference type="Pfam" id="PF06713">
    <property type="entry name" value="bPH_4"/>
    <property type="match status" value="1"/>
</dbReference>
<protein>
    <recommendedName>
        <fullName evidence="2">Uncharacterized protein YyaB-like PH domain-containing protein</fullName>
    </recommendedName>
</protein>
<evidence type="ECO:0000313" key="3">
    <source>
        <dbReference type="EMBL" id="TRZ40174.1"/>
    </source>
</evidence>
<evidence type="ECO:0000256" key="1">
    <source>
        <dbReference type="SAM" id="Phobius"/>
    </source>
</evidence>
<dbReference type="Proteomes" id="UP000319837">
    <property type="component" value="Unassembled WGS sequence"/>
</dbReference>
<dbReference type="InterPro" id="IPR009589">
    <property type="entry name" value="PH_YyaB-like"/>
</dbReference>
<dbReference type="GO" id="GO:0030153">
    <property type="term" value="P:bacteriocin immunity"/>
    <property type="evidence" value="ECO:0007669"/>
    <property type="project" value="InterPro"/>
</dbReference>
<organism evidence="3 4">
    <name type="scientific">Niallia circulans</name>
    <name type="common">Bacillus circulans</name>
    <dbReference type="NCBI Taxonomy" id="1397"/>
    <lineage>
        <taxon>Bacteria</taxon>
        <taxon>Bacillati</taxon>
        <taxon>Bacillota</taxon>
        <taxon>Bacilli</taxon>
        <taxon>Bacillales</taxon>
        <taxon>Bacillaceae</taxon>
        <taxon>Niallia</taxon>
    </lineage>
</organism>
<comment type="caution">
    <text evidence="3">The sequence shown here is derived from an EMBL/GenBank/DDBJ whole genome shotgun (WGS) entry which is preliminary data.</text>
</comment>